<comment type="caution">
    <text evidence="1">The sequence shown here is derived from an EMBL/GenBank/DDBJ whole genome shotgun (WGS) entry which is preliminary data.</text>
</comment>
<gene>
    <name evidence="1" type="ORF">LV84_03027</name>
</gene>
<dbReference type="Proteomes" id="UP000249115">
    <property type="component" value="Unassembled WGS sequence"/>
</dbReference>
<accession>A0A2W7RHU6</accession>
<dbReference type="EMBL" id="QKZU01000011">
    <property type="protein sequence ID" value="PZX53919.1"/>
    <property type="molecule type" value="Genomic_DNA"/>
</dbReference>
<protein>
    <submittedName>
        <fullName evidence="1">Uncharacterized protein</fullName>
    </submittedName>
</protein>
<proteinExistence type="predicted"/>
<dbReference type="AlphaFoldDB" id="A0A2W7RHU6"/>
<name>A0A2W7RHU6_9BACT</name>
<dbReference type="RefSeq" id="WP_086502320.1">
    <property type="nucleotide sequence ID" value="NZ_QKZU01000011.1"/>
</dbReference>
<evidence type="ECO:0000313" key="2">
    <source>
        <dbReference type="Proteomes" id="UP000249115"/>
    </source>
</evidence>
<reference evidence="1 2" key="1">
    <citation type="submission" date="2018-06" db="EMBL/GenBank/DDBJ databases">
        <title>Genomic Encyclopedia of Archaeal and Bacterial Type Strains, Phase II (KMG-II): from individual species to whole genera.</title>
        <authorList>
            <person name="Goeker M."/>
        </authorList>
    </citation>
    <scope>NUCLEOTIDE SEQUENCE [LARGE SCALE GENOMIC DNA]</scope>
    <source>
        <strain evidence="1 2">DSM 22686</strain>
    </source>
</reference>
<sequence length="73" mass="8131">MEKDEAMTIPTTLKESNKFNVLNTLPKVTHTLINLLNILPKVFELLMSVLLTSQQAILGNDNKKAETFAPAFS</sequence>
<organism evidence="1 2">
    <name type="scientific">Algoriphagus ratkowskyi</name>
    <dbReference type="NCBI Taxonomy" id="57028"/>
    <lineage>
        <taxon>Bacteria</taxon>
        <taxon>Pseudomonadati</taxon>
        <taxon>Bacteroidota</taxon>
        <taxon>Cytophagia</taxon>
        <taxon>Cytophagales</taxon>
        <taxon>Cyclobacteriaceae</taxon>
        <taxon>Algoriphagus</taxon>
    </lineage>
</organism>
<evidence type="ECO:0000313" key="1">
    <source>
        <dbReference type="EMBL" id="PZX53919.1"/>
    </source>
</evidence>